<sequence>MAVRIPEEIQGLYEEVKELYRRFHREPELGFNVHKTASFVAQYLRDLDLEVTEGIGRTGVVAVLRGEGPCIMLRADMDALSIQEDNDLPFKSINPGMMHACGHDSHTAMLLVAAKVLSKTPNLKGTIKFVFQPSEEALPGGAIEMINDGVLDYVDEVYGIHVGKPLSVGDYLYNAKYASMSSDKFEVNIIGKGGHGSCPEATKDPIPVAASIIQSFSNISANRQRPIRCQTNIVKTSDTFNAIPTIVTLEGSTRSLDPEDRDYIEKRMNAIVAGHEIGNDMKIDLKYSRGYGSVINNEKCGFWCLKTIESITSGKRHDEIIAFGEDFSYFSYRKPGAFLILGCGLSEFGNHTSKFFIDEQVLLIGVSYWVELAKNRLSGESS</sequence>
<keyword evidence="1" id="KW-0479">Metal-binding</keyword>
<name>A0A1R2CZ58_9CILI</name>
<accession>A0A1R2CZ58</accession>
<feature type="binding site" evidence="1">
    <location>
        <position position="351"/>
    </location>
    <ligand>
        <name>Mn(2+)</name>
        <dbReference type="ChEBI" id="CHEBI:29035"/>
        <label>2</label>
    </ligand>
</feature>
<evidence type="ECO:0000313" key="3">
    <source>
        <dbReference type="EMBL" id="OMJ94287.1"/>
    </source>
</evidence>
<dbReference type="InterPro" id="IPR002933">
    <property type="entry name" value="Peptidase_M20"/>
</dbReference>
<dbReference type="SUPFAM" id="SSF55031">
    <property type="entry name" value="Bacterial exopeptidase dimerisation domain"/>
    <property type="match status" value="1"/>
</dbReference>
<dbReference type="OrthoDB" id="6119954at2759"/>
<evidence type="ECO:0000313" key="4">
    <source>
        <dbReference type="Proteomes" id="UP000187209"/>
    </source>
</evidence>
<dbReference type="Gene3D" id="3.30.70.360">
    <property type="match status" value="1"/>
</dbReference>
<dbReference type="InterPro" id="IPR011650">
    <property type="entry name" value="Peptidase_M20_dimer"/>
</dbReference>
<proteinExistence type="predicted"/>
<reference evidence="3 4" key="1">
    <citation type="submission" date="2016-11" db="EMBL/GenBank/DDBJ databases">
        <title>The macronuclear genome of Stentor coeruleus: a giant cell with tiny introns.</title>
        <authorList>
            <person name="Slabodnick M."/>
            <person name="Ruby J.G."/>
            <person name="Reiff S.B."/>
            <person name="Swart E.C."/>
            <person name="Gosai S."/>
            <person name="Prabakaran S."/>
            <person name="Witkowska E."/>
            <person name="Larue G.E."/>
            <person name="Fisher S."/>
            <person name="Freeman R.M."/>
            <person name="Gunawardena J."/>
            <person name="Chu W."/>
            <person name="Stover N.A."/>
            <person name="Gregory B.D."/>
            <person name="Nowacki M."/>
            <person name="Derisi J."/>
            <person name="Roy S.W."/>
            <person name="Marshall W.F."/>
            <person name="Sood P."/>
        </authorList>
    </citation>
    <scope>NUCLEOTIDE SEQUENCE [LARGE SCALE GENOMIC DNA]</scope>
    <source>
        <strain evidence="3">WM001</strain>
    </source>
</reference>
<comment type="caution">
    <text evidence="3">The sequence shown here is derived from an EMBL/GenBank/DDBJ whole genome shotgun (WGS) entry which is preliminary data.</text>
</comment>
<keyword evidence="4" id="KW-1185">Reference proteome</keyword>
<dbReference type="PANTHER" id="PTHR11014">
    <property type="entry name" value="PEPTIDASE M20 FAMILY MEMBER"/>
    <property type="match status" value="1"/>
</dbReference>
<gene>
    <name evidence="3" type="ORF">SteCoe_2631</name>
</gene>
<dbReference type="Gene3D" id="3.40.630.10">
    <property type="entry name" value="Zn peptidases"/>
    <property type="match status" value="1"/>
</dbReference>
<feature type="binding site" evidence="1">
    <location>
        <position position="161"/>
    </location>
    <ligand>
        <name>Mn(2+)</name>
        <dbReference type="ChEBI" id="CHEBI:29035"/>
        <label>2</label>
    </ligand>
</feature>
<dbReference type="AlphaFoldDB" id="A0A1R2CZ58"/>
<dbReference type="InterPro" id="IPR017439">
    <property type="entry name" value="Amidohydrolase"/>
</dbReference>
<dbReference type="Proteomes" id="UP000187209">
    <property type="component" value="Unassembled WGS sequence"/>
</dbReference>
<evidence type="ECO:0000256" key="1">
    <source>
        <dbReference type="PIRSR" id="PIRSR005962-1"/>
    </source>
</evidence>
<dbReference type="Pfam" id="PF07687">
    <property type="entry name" value="M20_dimer"/>
    <property type="match status" value="1"/>
</dbReference>
<dbReference type="InterPro" id="IPR036264">
    <property type="entry name" value="Bact_exopeptidase_dim_dom"/>
</dbReference>
<dbReference type="SUPFAM" id="SSF53187">
    <property type="entry name" value="Zn-dependent exopeptidases"/>
    <property type="match status" value="1"/>
</dbReference>
<feature type="binding site" evidence="1">
    <location>
        <position position="101"/>
    </location>
    <ligand>
        <name>Mn(2+)</name>
        <dbReference type="ChEBI" id="CHEBI:29035"/>
        <label>2</label>
    </ligand>
</feature>
<dbReference type="Pfam" id="PF01546">
    <property type="entry name" value="Peptidase_M20"/>
    <property type="match status" value="1"/>
</dbReference>
<keyword evidence="1" id="KW-0464">Manganese</keyword>
<feature type="domain" description="Peptidase M20 dimerisation" evidence="2">
    <location>
        <begin position="182"/>
        <end position="275"/>
    </location>
</feature>
<dbReference type="PIRSF" id="PIRSF005962">
    <property type="entry name" value="Pept_M20D_amidohydro"/>
    <property type="match status" value="1"/>
</dbReference>
<feature type="binding site" evidence="1">
    <location>
        <position position="103"/>
    </location>
    <ligand>
        <name>Mn(2+)</name>
        <dbReference type="ChEBI" id="CHEBI:29035"/>
        <label>2</label>
    </ligand>
</feature>
<comment type="cofactor">
    <cofactor evidence="1">
        <name>Mn(2+)</name>
        <dbReference type="ChEBI" id="CHEBI:29035"/>
    </cofactor>
    <text evidence="1">The Mn(2+) ion enhances activity.</text>
</comment>
<dbReference type="NCBIfam" id="TIGR01891">
    <property type="entry name" value="amidohydrolases"/>
    <property type="match status" value="1"/>
</dbReference>
<protein>
    <recommendedName>
        <fullName evidence="2">Peptidase M20 dimerisation domain-containing protein</fullName>
    </recommendedName>
</protein>
<dbReference type="GO" id="GO:0016787">
    <property type="term" value="F:hydrolase activity"/>
    <property type="evidence" value="ECO:0007669"/>
    <property type="project" value="InterPro"/>
</dbReference>
<dbReference type="EMBL" id="MPUH01000029">
    <property type="protein sequence ID" value="OMJ94287.1"/>
    <property type="molecule type" value="Genomic_DNA"/>
</dbReference>
<dbReference type="PANTHER" id="PTHR11014:SF63">
    <property type="entry name" value="METALLOPEPTIDASE, PUTATIVE (AFU_ORTHOLOGUE AFUA_6G09600)-RELATED"/>
    <property type="match status" value="1"/>
</dbReference>
<organism evidence="3 4">
    <name type="scientific">Stentor coeruleus</name>
    <dbReference type="NCBI Taxonomy" id="5963"/>
    <lineage>
        <taxon>Eukaryota</taxon>
        <taxon>Sar</taxon>
        <taxon>Alveolata</taxon>
        <taxon>Ciliophora</taxon>
        <taxon>Postciliodesmatophora</taxon>
        <taxon>Heterotrichea</taxon>
        <taxon>Heterotrichida</taxon>
        <taxon>Stentoridae</taxon>
        <taxon>Stentor</taxon>
    </lineage>
</organism>
<evidence type="ECO:0000259" key="2">
    <source>
        <dbReference type="Pfam" id="PF07687"/>
    </source>
</evidence>
<feature type="binding site" evidence="1">
    <location>
        <position position="136"/>
    </location>
    <ligand>
        <name>Mn(2+)</name>
        <dbReference type="ChEBI" id="CHEBI:29035"/>
        <label>2</label>
    </ligand>
</feature>
<dbReference type="GO" id="GO:0046872">
    <property type="term" value="F:metal ion binding"/>
    <property type="evidence" value="ECO:0007669"/>
    <property type="project" value="UniProtKB-KW"/>
</dbReference>